<gene>
    <name evidence="1" type="ORF">P691DRAFT_803337</name>
</gene>
<name>A0A9P6C0Q3_9AGAR</name>
<dbReference type="EMBL" id="MU151226">
    <property type="protein sequence ID" value="KAF9446842.1"/>
    <property type="molecule type" value="Genomic_DNA"/>
</dbReference>
<comment type="caution">
    <text evidence="1">The sequence shown here is derived from an EMBL/GenBank/DDBJ whole genome shotgun (WGS) entry which is preliminary data.</text>
</comment>
<accession>A0A9P6C0Q3</accession>
<sequence>MQITSLWLEDVCIEICLSLLVRCPNLTDFHCSVARLGPRGAVGHKAGNSIPIQHLERLTWAYHPHPQYVDVFPYLRFPALQSLIWYSPYSGPPTTFDSEEASTLQMLIMNLPPTLSRLEFHGVKWWPKPFIYDLFSHTPGVRQLHLSGCECAFIMGVLSSLVRSHFPSEQKVQLPSLQDMIILNPSAGQMRFAALEAQMASGISRLFSLPKREARRNISIQLASNKRWGGEMYKVYWKLRRSGFLFLIWADAEMTRSLEAKIMEERLLRRGMLKDKGSLRWR</sequence>
<reference evidence="1" key="1">
    <citation type="submission" date="2020-11" db="EMBL/GenBank/DDBJ databases">
        <authorList>
            <consortium name="DOE Joint Genome Institute"/>
            <person name="Ahrendt S."/>
            <person name="Riley R."/>
            <person name="Andreopoulos W."/>
            <person name="Labutti K."/>
            <person name="Pangilinan J."/>
            <person name="Ruiz-Duenas F.J."/>
            <person name="Barrasa J.M."/>
            <person name="Sanchez-Garcia M."/>
            <person name="Camarero S."/>
            <person name="Miyauchi S."/>
            <person name="Serrano A."/>
            <person name="Linde D."/>
            <person name="Babiker R."/>
            <person name="Drula E."/>
            <person name="Ayuso-Fernandez I."/>
            <person name="Pacheco R."/>
            <person name="Padilla G."/>
            <person name="Ferreira P."/>
            <person name="Barriuso J."/>
            <person name="Kellner H."/>
            <person name="Castanera R."/>
            <person name="Alfaro M."/>
            <person name="Ramirez L."/>
            <person name="Pisabarro A.G."/>
            <person name="Kuo A."/>
            <person name="Tritt A."/>
            <person name="Lipzen A."/>
            <person name="He G."/>
            <person name="Yan M."/>
            <person name="Ng V."/>
            <person name="Cullen D."/>
            <person name="Martin F."/>
            <person name="Rosso M.-N."/>
            <person name="Henrissat B."/>
            <person name="Hibbett D."/>
            <person name="Martinez A.T."/>
            <person name="Grigoriev I.V."/>
        </authorList>
    </citation>
    <scope>NUCLEOTIDE SEQUENCE</scope>
    <source>
        <strain evidence="1">MF-IS2</strain>
    </source>
</reference>
<keyword evidence="2" id="KW-1185">Reference proteome</keyword>
<protein>
    <submittedName>
        <fullName evidence="1">Uncharacterized protein</fullName>
    </submittedName>
</protein>
<organism evidence="1 2">
    <name type="scientific">Macrolepiota fuliginosa MF-IS2</name>
    <dbReference type="NCBI Taxonomy" id="1400762"/>
    <lineage>
        <taxon>Eukaryota</taxon>
        <taxon>Fungi</taxon>
        <taxon>Dikarya</taxon>
        <taxon>Basidiomycota</taxon>
        <taxon>Agaricomycotina</taxon>
        <taxon>Agaricomycetes</taxon>
        <taxon>Agaricomycetidae</taxon>
        <taxon>Agaricales</taxon>
        <taxon>Agaricineae</taxon>
        <taxon>Agaricaceae</taxon>
        <taxon>Macrolepiota</taxon>
    </lineage>
</organism>
<proteinExistence type="predicted"/>
<dbReference type="Proteomes" id="UP000807342">
    <property type="component" value="Unassembled WGS sequence"/>
</dbReference>
<evidence type="ECO:0000313" key="2">
    <source>
        <dbReference type="Proteomes" id="UP000807342"/>
    </source>
</evidence>
<dbReference type="AlphaFoldDB" id="A0A9P6C0Q3"/>
<evidence type="ECO:0000313" key="1">
    <source>
        <dbReference type="EMBL" id="KAF9446842.1"/>
    </source>
</evidence>